<protein>
    <recommendedName>
        <fullName evidence="4">NADH:quinone oxidoreductase/Mrp antiporter membrane subunit domain-containing protein</fullName>
    </recommendedName>
</protein>
<dbReference type="InParanoid" id="K4B4H3"/>
<dbReference type="Proteomes" id="UP000004994">
    <property type="component" value="Chromosome 2"/>
</dbReference>
<organism evidence="2">
    <name type="scientific">Solanum lycopersicum</name>
    <name type="common">Tomato</name>
    <name type="synonym">Lycopersicon esculentum</name>
    <dbReference type="NCBI Taxonomy" id="4081"/>
    <lineage>
        <taxon>Eukaryota</taxon>
        <taxon>Viridiplantae</taxon>
        <taxon>Streptophyta</taxon>
        <taxon>Embryophyta</taxon>
        <taxon>Tracheophyta</taxon>
        <taxon>Spermatophyta</taxon>
        <taxon>Magnoliopsida</taxon>
        <taxon>eudicotyledons</taxon>
        <taxon>Gunneridae</taxon>
        <taxon>Pentapetalae</taxon>
        <taxon>asterids</taxon>
        <taxon>lamiids</taxon>
        <taxon>Solanales</taxon>
        <taxon>Solanaceae</taxon>
        <taxon>Solanoideae</taxon>
        <taxon>Solaneae</taxon>
        <taxon>Solanum</taxon>
        <taxon>Solanum subgen. Lycopersicon</taxon>
    </lineage>
</organism>
<proteinExistence type="predicted"/>
<dbReference type="PhylomeDB" id="K4B4H3"/>
<sequence>MDGIAIQIPKMFTMFNSFSRASLALPDINSSKVSFFDSGPPELFLSIFIFLHVIGTGIYPNFVLSLALDKVKVILSSFFL</sequence>
<dbReference type="HOGENOM" id="CLU_2594388_0_0_1"/>
<evidence type="ECO:0008006" key="4">
    <source>
        <dbReference type="Google" id="ProtNLM"/>
    </source>
</evidence>
<keyword evidence="1" id="KW-0812">Transmembrane</keyword>
<dbReference type="EnsemblPlants" id="Solyc02g011740.1.1">
    <property type="protein sequence ID" value="Solyc02g011740.1.1"/>
    <property type="gene ID" value="Solyc02g011740.1"/>
</dbReference>
<evidence type="ECO:0000313" key="2">
    <source>
        <dbReference type="EnsemblPlants" id="Solyc02g011740.1.1"/>
    </source>
</evidence>
<name>K4B4H3_SOLLC</name>
<reference evidence="2" key="1">
    <citation type="journal article" date="2012" name="Nature">
        <title>The tomato genome sequence provides insights into fleshy fruit evolution.</title>
        <authorList>
            <consortium name="Tomato Genome Consortium"/>
        </authorList>
    </citation>
    <scope>NUCLEOTIDE SEQUENCE [LARGE SCALE GENOMIC DNA]</scope>
    <source>
        <strain evidence="2">cv. Heinz 1706</strain>
    </source>
</reference>
<dbReference type="PaxDb" id="4081-Solyc02g011740.1.1"/>
<accession>K4B4H3</accession>
<keyword evidence="1" id="KW-1133">Transmembrane helix</keyword>
<evidence type="ECO:0000256" key="1">
    <source>
        <dbReference type="SAM" id="Phobius"/>
    </source>
</evidence>
<keyword evidence="1" id="KW-0472">Membrane</keyword>
<feature type="transmembrane region" description="Helical" evidence="1">
    <location>
        <begin position="43"/>
        <end position="68"/>
    </location>
</feature>
<dbReference type="Gramene" id="Solyc02g011740.1.1">
    <property type="protein sequence ID" value="Solyc02g011740.1.1"/>
    <property type="gene ID" value="Solyc02g011740.1"/>
</dbReference>
<reference evidence="2" key="2">
    <citation type="submission" date="2015-06" db="UniProtKB">
        <authorList>
            <consortium name="EnsemblPlants"/>
        </authorList>
    </citation>
    <scope>IDENTIFICATION</scope>
    <source>
        <strain evidence="2">cv. Heinz 1706</strain>
    </source>
</reference>
<evidence type="ECO:0000313" key="3">
    <source>
        <dbReference type="Proteomes" id="UP000004994"/>
    </source>
</evidence>
<dbReference type="STRING" id="4081.K4B4H3"/>
<keyword evidence="3" id="KW-1185">Reference proteome</keyword>
<dbReference type="AlphaFoldDB" id="K4B4H3"/>